<dbReference type="EMBL" id="SZWE01000001">
    <property type="protein sequence ID" value="MRU15679.1"/>
    <property type="molecule type" value="Genomic_DNA"/>
</dbReference>
<comment type="caution">
    <text evidence="1">The sequence shown here is derived from an EMBL/GenBank/DDBJ whole genome shotgun (WGS) entry which is preliminary data.</text>
</comment>
<proteinExistence type="predicted"/>
<sequence>MNGKIILHIGYPKTATSSLQKNVLIPLHKKNRLNYLGEETKTHMGELHHDSKFVKNILLGGPDDLKFAFCVPSVELIHNRDNRIDPAFKLLQNKGLLQSFLQDSMVNILSYETLLMPYRSVVNWKSFSQRLYGALPTNSQVQIVVTLRNQPSLMESFFFEKSLGYYLKSSFTKPRQLYFQNEDGVGLRDSEQVNIFDFRTTLSEYEKVFGRENIHILFFEDIEKRPGDYFDAWASLLDIPASEISYLFTGGPRSRVSKADKDHFTLRVSVWDYLLKHSCSKVISPVSSGKNPGRPFALRLINAVRRLPFASRWMVNVRIPKFTASDKAAIYQHFKTSNAEVARMYNLDIAKMKAYGYL</sequence>
<dbReference type="RefSeq" id="WP_154151160.1">
    <property type="nucleotide sequence ID" value="NZ_SZWE01000001.1"/>
</dbReference>
<keyword evidence="2" id="KW-1185">Reference proteome</keyword>
<dbReference type="InterPro" id="IPR027417">
    <property type="entry name" value="P-loop_NTPase"/>
</dbReference>
<protein>
    <recommendedName>
        <fullName evidence="3">Sulfotransferase domain-containing protein</fullName>
    </recommendedName>
</protein>
<dbReference type="SUPFAM" id="SSF52540">
    <property type="entry name" value="P-loop containing nucleoside triphosphate hydrolases"/>
    <property type="match status" value="1"/>
</dbReference>
<accession>A0A844CUG5</accession>
<dbReference type="AlphaFoldDB" id="A0A844CUG5"/>
<evidence type="ECO:0000313" key="2">
    <source>
        <dbReference type="Proteomes" id="UP000564704"/>
    </source>
</evidence>
<dbReference type="Gene3D" id="3.40.50.300">
    <property type="entry name" value="P-loop containing nucleotide triphosphate hydrolases"/>
    <property type="match status" value="1"/>
</dbReference>
<name>A0A844CUG5_9RHOB</name>
<dbReference type="OrthoDB" id="7540582at2"/>
<reference evidence="1 2" key="1">
    <citation type="submission" date="2019-05" db="EMBL/GenBank/DDBJ databases">
        <title>Roseovarius bejariae sp. nov., a moderately halophylic bacterium isolated from a saline soil in Rambla Salada (Murcia).</title>
        <authorList>
            <person name="Castro D.J."/>
            <person name="Gomez-Altuve A."/>
            <person name="Reina J.C."/>
            <person name="Rodriguez M."/>
            <person name="Sampedro I."/>
            <person name="Llamas I."/>
            <person name="Martinez-Checa F."/>
        </authorList>
    </citation>
    <scope>NUCLEOTIDE SEQUENCE [LARGE SCALE GENOMIC DNA]</scope>
    <source>
        <strain evidence="1 2">A21</strain>
    </source>
</reference>
<gene>
    <name evidence="1" type="ORF">FDP25_09580</name>
</gene>
<evidence type="ECO:0008006" key="3">
    <source>
        <dbReference type="Google" id="ProtNLM"/>
    </source>
</evidence>
<organism evidence="1 2">
    <name type="scientific">Roseovarius bejariae</name>
    <dbReference type="NCBI Taxonomy" id="2576383"/>
    <lineage>
        <taxon>Bacteria</taxon>
        <taxon>Pseudomonadati</taxon>
        <taxon>Pseudomonadota</taxon>
        <taxon>Alphaproteobacteria</taxon>
        <taxon>Rhodobacterales</taxon>
        <taxon>Roseobacteraceae</taxon>
        <taxon>Roseovarius</taxon>
    </lineage>
</organism>
<dbReference type="Proteomes" id="UP000564704">
    <property type="component" value="Unassembled WGS sequence"/>
</dbReference>
<evidence type="ECO:0000313" key="1">
    <source>
        <dbReference type="EMBL" id="MRU15679.1"/>
    </source>
</evidence>